<accession>A0A8J5MK88</accession>
<dbReference type="PANTHER" id="PTHR22603">
    <property type="entry name" value="CHOLINE/ETHANOALAMINE KINASE"/>
    <property type="match status" value="1"/>
</dbReference>
<protein>
    <submittedName>
        <fullName evidence="4">Choline kinase alpha-like</fullName>
    </submittedName>
</protein>
<name>A0A8J5MK88_HOMAM</name>
<comment type="similarity">
    <text evidence="3">Belongs to the choline/ethanolamine kinase family.</text>
</comment>
<keyword evidence="2" id="KW-1208">Phospholipid metabolism</keyword>
<keyword evidence="1" id="KW-0594">Phospholipid biosynthesis</keyword>
<dbReference type="SUPFAM" id="SSF56112">
    <property type="entry name" value="Protein kinase-like (PK-like)"/>
    <property type="match status" value="1"/>
</dbReference>
<organism evidence="4 5">
    <name type="scientific">Homarus americanus</name>
    <name type="common">American lobster</name>
    <dbReference type="NCBI Taxonomy" id="6706"/>
    <lineage>
        <taxon>Eukaryota</taxon>
        <taxon>Metazoa</taxon>
        <taxon>Ecdysozoa</taxon>
        <taxon>Arthropoda</taxon>
        <taxon>Crustacea</taxon>
        <taxon>Multicrustacea</taxon>
        <taxon>Malacostraca</taxon>
        <taxon>Eumalacostraca</taxon>
        <taxon>Eucarida</taxon>
        <taxon>Decapoda</taxon>
        <taxon>Pleocyemata</taxon>
        <taxon>Astacidea</taxon>
        <taxon>Nephropoidea</taxon>
        <taxon>Nephropidae</taxon>
        <taxon>Homarus</taxon>
    </lineage>
</organism>
<reference evidence="4" key="1">
    <citation type="journal article" date="2021" name="Sci. Adv.">
        <title>The American lobster genome reveals insights on longevity, neural, and immune adaptations.</title>
        <authorList>
            <person name="Polinski J.M."/>
            <person name="Zimin A.V."/>
            <person name="Clark K.F."/>
            <person name="Kohn A.B."/>
            <person name="Sadowski N."/>
            <person name="Timp W."/>
            <person name="Ptitsyn A."/>
            <person name="Khanna P."/>
            <person name="Romanova D.Y."/>
            <person name="Williams P."/>
            <person name="Greenwood S.J."/>
            <person name="Moroz L.L."/>
            <person name="Walt D.R."/>
            <person name="Bodnar A.G."/>
        </authorList>
    </citation>
    <scope>NUCLEOTIDE SEQUENCE</scope>
    <source>
        <strain evidence="4">GMGI-L3</strain>
    </source>
</reference>
<dbReference type="Pfam" id="PF01633">
    <property type="entry name" value="Choline_kinase"/>
    <property type="match status" value="1"/>
</dbReference>
<evidence type="ECO:0000313" key="4">
    <source>
        <dbReference type="EMBL" id="KAG7154583.1"/>
    </source>
</evidence>
<dbReference type="GO" id="GO:0004103">
    <property type="term" value="F:choline kinase activity"/>
    <property type="evidence" value="ECO:0007669"/>
    <property type="project" value="TreeGrafter"/>
</dbReference>
<dbReference type="Proteomes" id="UP000747542">
    <property type="component" value="Unassembled WGS sequence"/>
</dbReference>
<dbReference type="GO" id="GO:0005737">
    <property type="term" value="C:cytoplasm"/>
    <property type="evidence" value="ECO:0007669"/>
    <property type="project" value="TreeGrafter"/>
</dbReference>
<proteinExistence type="inferred from homology"/>
<evidence type="ECO:0000256" key="2">
    <source>
        <dbReference type="ARBA" id="ARBA00023264"/>
    </source>
</evidence>
<dbReference type="InterPro" id="IPR011009">
    <property type="entry name" value="Kinase-like_dom_sf"/>
</dbReference>
<keyword evidence="1" id="KW-0444">Lipid biosynthesis</keyword>
<dbReference type="PANTHER" id="PTHR22603:SF93">
    <property type="entry name" value="RE24176P"/>
    <property type="match status" value="1"/>
</dbReference>
<dbReference type="EMBL" id="JAHLQT010044137">
    <property type="protein sequence ID" value="KAG7154583.1"/>
    <property type="molecule type" value="Genomic_DNA"/>
</dbReference>
<dbReference type="Gene3D" id="3.90.1200.10">
    <property type="match status" value="1"/>
</dbReference>
<evidence type="ECO:0000256" key="1">
    <source>
        <dbReference type="ARBA" id="ARBA00023209"/>
    </source>
</evidence>
<dbReference type="GO" id="GO:0006646">
    <property type="term" value="P:phosphatidylethanolamine biosynthetic process"/>
    <property type="evidence" value="ECO:0007669"/>
    <property type="project" value="TreeGrafter"/>
</dbReference>
<sequence>MNTTGVFSQSRSSCFDSRTAISSMKVSSPISNCTAPSHPVEDKLLQEVQTFMLASHLFWALWSIVQGQVSSIPFGYMEYAAVRMDHYFEDKAKLRVDHINKRKSEAITDEM</sequence>
<keyword evidence="5" id="KW-1185">Reference proteome</keyword>
<keyword evidence="4" id="KW-0808">Transferase</keyword>
<evidence type="ECO:0000256" key="3">
    <source>
        <dbReference type="ARBA" id="ARBA00038211"/>
    </source>
</evidence>
<gene>
    <name evidence="4" type="primary">Chka-L</name>
    <name evidence="4" type="ORF">Hamer_G020006</name>
</gene>
<keyword evidence="1" id="KW-0443">Lipid metabolism</keyword>
<dbReference type="AlphaFoldDB" id="A0A8J5MK88"/>
<dbReference type="GO" id="GO:0004305">
    <property type="term" value="F:ethanolamine kinase activity"/>
    <property type="evidence" value="ECO:0007669"/>
    <property type="project" value="TreeGrafter"/>
</dbReference>
<keyword evidence="4" id="KW-0418">Kinase</keyword>
<comment type="caution">
    <text evidence="4">The sequence shown here is derived from an EMBL/GenBank/DDBJ whole genome shotgun (WGS) entry which is preliminary data.</text>
</comment>
<evidence type="ECO:0000313" key="5">
    <source>
        <dbReference type="Proteomes" id="UP000747542"/>
    </source>
</evidence>